<keyword evidence="4" id="KW-0732">Signal</keyword>
<comment type="subcellular location">
    <subcellularLocation>
        <location evidence="1">Cell envelope</location>
    </subcellularLocation>
</comment>
<keyword evidence="3" id="KW-0813">Transport</keyword>
<evidence type="ECO:0000256" key="2">
    <source>
        <dbReference type="ARBA" id="ARBA00008520"/>
    </source>
</evidence>
<comment type="similarity">
    <text evidence="2">Belongs to the bacterial solute-binding protein 1 family.</text>
</comment>
<dbReference type="PANTHER" id="PTHR43649:SF31">
    <property type="entry name" value="SN-GLYCEROL-3-PHOSPHATE-BINDING PERIPLASMIC PROTEIN UGPB"/>
    <property type="match status" value="1"/>
</dbReference>
<evidence type="ECO:0000256" key="3">
    <source>
        <dbReference type="ARBA" id="ARBA00022448"/>
    </source>
</evidence>
<dbReference type="GO" id="GO:0030313">
    <property type="term" value="C:cell envelope"/>
    <property type="evidence" value="ECO:0007669"/>
    <property type="project" value="UniProtKB-SubCell"/>
</dbReference>
<evidence type="ECO:0000313" key="6">
    <source>
        <dbReference type="Proteomes" id="UP001220962"/>
    </source>
</evidence>
<accession>A0AAX3N6D4</accession>
<evidence type="ECO:0000256" key="1">
    <source>
        <dbReference type="ARBA" id="ARBA00004196"/>
    </source>
</evidence>
<dbReference type="Pfam" id="PF01547">
    <property type="entry name" value="SBP_bac_1"/>
    <property type="match status" value="1"/>
</dbReference>
<dbReference type="PANTHER" id="PTHR43649">
    <property type="entry name" value="ARABINOSE-BINDING PROTEIN-RELATED"/>
    <property type="match status" value="1"/>
</dbReference>
<sequence>MLIAATALALIAGGCASKPDGGGEWKTFEQDEQASLKVMYWDEQSFHEDYGNLFKSYYPNVEFEVIGLPVGSDPSLTVTELYNRHIEENRPDILFVDKHRWLAEEGKLLELDPIIKRQEYDLSGYMPAVLAKLREEGDGKLYGLSPNFRSFGLYYNAALFEKYGIERPRDSMTWEEVFELAKRFPADGEGNDRVYGFTLDGFSSPLTDIVYSLMAQNRKILNADGTAVGLEGDSWRGIFESIVSVVRSGSFYLPTPEETAKRTRFIEDDRFLMGRSAMTYRDHLYLRQLENASVDWAVVSAPVDALNRTQSSAYEPGPAFVISRQSANPRAAWEFVKYANSGEFAQIKSKSSSDFLFSRTEYIRPPSERDVTGLYTLDPVANASDEFAALEPRLKVDLVELIASELTAAAEGSKTLDAAIEAMREDGNVLLAQMKAARP</sequence>
<dbReference type="EMBL" id="CP118102">
    <property type="protein sequence ID" value="WDH85280.1"/>
    <property type="molecule type" value="Genomic_DNA"/>
</dbReference>
<dbReference type="Proteomes" id="UP001220962">
    <property type="component" value="Plasmid unnamed1"/>
</dbReference>
<keyword evidence="5" id="KW-0614">Plasmid</keyword>
<dbReference type="InterPro" id="IPR050490">
    <property type="entry name" value="Bact_solute-bd_prot1"/>
</dbReference>
<name>A0AAX3N6D4_9BACL</name>
<dbReference type="InterPro" id="IPR006059">
    <property type="entry name" value="SBP"/>
</dbReference>
<gene>
    <name evidence="5" type="ORF">PUW23_25940</name>
</gene>
<dbReference type="SUPFAM" id="SSF53850">
    <property type="entry name" value="Periplasmic binding protein-like II"/>
    <property type="match status" value="1"/>
</dbReference>
<dbReference type="AlphaFoldDB" id="A0AAX3N6D4"/>
<dbReference type="RefSeq" id="WP_274360040.1">
    <property type="nucleotide sequence ID" value="NZ_CP118102.1"/>
</dbReference>
<geneLocation type="plasmid" evidence="5 6">
    <name>unnamed1</name>
</geneLocation>
<reference evidence="5" key="1">
    <citation type="submission" date="2023-02" db="EMBL/GenBank/DDBJ databases">
        <title>Pathogen: clinical or host-associated sample.</title>
        <authorList>
            <person name="Hergert J."/>
            <person name="Casey R."/>
            <person name="Wagner J."/>
            <person name="Young E.L."/>
            <person name="Oakeson K.F."/>
        </authorList>
    </citation>
    <scope>NUCLEOTIDE SEQUENCE</scope>
    <source>
        <strain evidence="5">2022CK-00830</strain>
        <plasmid evidence="5">unnamed1</plasmid>
    </source>
</reference>
<protein>
    <submittedName>
        <fullName evidence="5">Extracellular solute-binding protein</fullName>
    </submittedName>
</protein>
<evidence type="ECO:0000313" key="5">
    <source>
        <dbReference type="EMBL" id="WDH85280.1"/>
    </source>
</evidence>
<proteinExistence type="inferred from homology"/>
<dbReference type="Gene3D" id="3.40.190.10">
    <property type="entry name" value="Periplasmic binding protein-like II"/>
    <property type="match status" value="1"/>
</dbReference>
<organism evidence="5 6">
    <name type="scientific">Paenibacillus urinalis</name>
    <dbReference type="NCBI Taxonomy" id="521520"/>
    <lineage>
        <taxon>Bacteria</taxon>
        <taxon>Bacillati</taxon>
        <taxon>Bacillota</taxon>
        <taxon>Bacilli</taxon>
        <taxon>Bacillales</taxon>
        <taxon>Paenibacillaceae</taxon>
        <taxon>Paenibacillus</taxon>
    </lineage>
</organism>
<evidence type="ECO:0000256" key="4">
    <source>
        <dbReference type="ARBA" id="ARBA00022729"/>
    </source>
</evidence>